<keyword evidence="3" id="KW-0813">Transport</keyword>
<dbReference type="InterPro" id="IPR001925">
    <property type="entry name" value="Porin_Euk"/>
</dbReference>
<dbReference type="Proteomes" id="UP001359485">
    <property type="component" value="Unassembled WGS sequence"/>
</dbReference>
<proteinExistence type="inferred from homology"/>
<dbReference type="Gene3D" id="2.40.160.10">
    <property type="entry name" value="Porin"/>
    <property type="match status" value="1"/>
</dbReference>
<comment type="subcellular location">
    <subcellularLocation>
        <location evidence="1">Mitochondrion outer membrane</location>
    </subcellularLocation>
</comment>
<dbReference type="PANTHER" id="PTHR11743">
    <property type="entry name" value="VOLTAGE-DEPENDENT ANION-SELECTIVE CHANNEL"/>
    <property type="match status" value="1"/>
</dbReference>
<protein>
    <submittedName>
        <fullName evidence="12">Uncharacterized protein</fullName>
    </submittedName>
</protein>
<dbReference type="CDD" id="cd07306">
    <property type="entry name" value="Porin3_VDAC"/>
    <property type="match status" value="1"/>
</dbReference>
<keyword evidence="10" id="KW-0472">Membrane</keyword>
<evidence type="ECO:0000256" key="1">
    <source>
        <dbReference type="ARBA" id="ARBA00004294"/>
    </source>
</evidence>
<evidence type="ECO:0000256" key="6">
    <source>
        <dbReference type="ARBA" id="ARBA00022787"/>
    </source>
</evidence>
<evidence type="ECO:0000313" key="11">
    <source>
        <dbReference type="EMBL" id="KAK6627825.1"/>
    </source>
</evidence>
<dbReference type="InterPro" id="IPR027246">
    <property type="entry name" value="Porin_Euk/Tom40"/>
</dbReference>
<keyword evidence="8" id="KW-0626">Porin</keyword>
<keyword evidence="7" id="KW-0406">Ion transport</keyword>
<keyword evidence="6" id="KW-1000">Mitochondrion outer membrane</keyword>
<evidence type="ECO:0000256" key="5">
    <source>
        <dbReference type="ARBA" id="ARBA00022692"/>
    </source>
</evidence>
<comment type="caution">
    <text evidence="12">The sequence shown here is derived from an EMBL/GenBank/DDBJ whole genome shotgun (WGS) entry which is preliminary data.</text>
</comment>
<dbReference type="PRINTS" id="PR00185">
    <property type="entry name" value="EUKARYTPORIN"/>
</dbReference>
<dbReference type="Proteomes" id="UP001372834">
    <property type="component" value="Unassembled WGS sequence"/>
</dbReference>
<name>A0AAN8S966_POLSC</name>
<evidence type="ECO:0000313" key="12">
    <source>
        <dbReference type="EMBL" id="KAK6628491.1"/>
    </source>
</evidence>
<gene>
    <name evidence="12" type="ORF">RUM43_002306</name>
    <name evidence="11" type="ORF">RUM44_010304</name>
</gene>
<dbReference type="PANTHER" id="PTHR11743:SF70">
    <property type="entry name" value="GH26960P-RELATED"/>
    <property type="match status" value="1"/>
</dbReference>
<evidence type="ECO:0000256" key="2">
    <source>
        <dbReference type="ARBA" id="ARBA00007780"/>
    </source>
</evidence>
<dbReference type="EMBL" id="JAWJWF010000045">
    <property type="protein sequence ID" value="KAK6627825.1"/>
    <property type="molecule type" value="Genomic_DNA"/>
</dbReference>
<keyword evidence="5" id="KW-0812">Transmembrane</keyword>
<accession>A0AAN8S966</accession>
<evidence type="ECO:0000256" key="10">
    <source>
        <dbReference type="ARBA" id="ARBA00023136"/>
    </source>
</evidence>
<dbReference type="GO" id="GO:0005741">
    <property type="term" value="C:mitochondrial outer membrane"/>
    <property type="evidence" value="ECO:0007669"/>
    <property type="project" value="UniProtKB-SubCell"/>
</dbReference>
<organism evidence="12 14">
    <name type="scientific">Polyplax serrata</name>
    <name type="common">Common mouse louse</name>
    <dbReference type="NCBI Taxonomy" id="468196"/>
    <lineage>
        <taxon>Eukaryota</taxon>
        <taxon>Metazoa</taxon>
        <taxon>Ecdysozoa</taxon>
        <taxon>Arthropoda</taxon>
        <taxon>Hexapoda</taxon>
        <taxon>Insecta</taxon>
        <taxon>Pterygota</taxon>
        <taxon>Neoptera</taxon>
        <taxon>Paraneoptera</taxon>
        <taxon>Psocodea</taxon>
        <taxon>Troctomorpha</taxon>
        <taxon>Phthiraptera</taxon>
        <taxon>Anoplura</taxon>
        <taxon>Polyplacidae</taxon>
        <taxon>Polyplax</taxon>
    </lineage>
</organism>
<reference evidence="12 14" key="1">
    <citation type="submission" date="2023-10" db="EMBL/GenBank/DDBJ databases">
        <title>Genomes of two closely related lineages of the louse Polyplax serrata with different host specificities.</title>
        <authorList>
            <person name="Martinu J."/>
            <person name="Tarabai H."/>
            <person name="Stefka J."/>
            <person name="Hypsa V."/>
        </authorList>
    </citation>
    <scope>NUCLEOTIDE SEQUENCE [LARGE SCALE GENOMIC DNA]</scope>
    <source>
        <strain evidence="11">98ZLc_SE</strain>
        <strain evidence="12">HR10_N</strain>
    </source>
</reference>
<evidence type="ECO:0000256" key="4">
    <source>
        <dbReference type="ARBA" id="ARBA00022452"/>
    </source>
</evidence>
<keyword evidence="9" id="KW-0496">Mitochondrion</keyword>
<keyword evidence="4" id="KW-1134">Transmembrane beta strand</keyword>
<evidence type="ECO:0000313" key="13">
    <source>
        <dbReference type="Proteomes" id="UP001359485"/>
    </source>
</evidence>
<dbReference type="FunFam" id="2.40.160.10:FF:000012">
    <property type="entry name" value="Voltage-dependent anion-selective channel"/>
    <property type="match status" value="1"/>
</dbReference>
<evidence type="ECO:0000256" key="7">
    <source>
        <dbReference type="ARBA" id="ARBA00023065"/>
    </source>
</evidence>
<evidence type="ECO:0000256" key="9">
    <source>
        <dbReference type="ARBA" id="ARBA00023128"/>
    </source>
</evidence>
<sequence length="307" mass="34388">MTDFLEECLSNFQKKLNRRPLFQTEANPPSYSDLGKQARELFNSGYHFGLLSMNIITKSPSNVKFTTTCVESLNRRNLFGSLEAQYDLLDSLTLTEKWNTDCTVTTELCCKNKPVKDFRLTLAGSISPRSGDKVGTVEAEWANRMCTMNSKLEMGKKFSLLTLSSVIRYRGLLGGVLAKFDTYTSKMNDMNFAAGFSSKDFILHTSFNSGSECGGSIFHKVTPKADAGVQFIYSTNKRMDIIFGVAGRYQASENVCLRGKINNLSQLGLGCEQRIRECVLLSLSVLFDIRYFGEGKYKLGFSIQFES</sequence>
<comment type="similarity">
    <text evidence="2">Belongs to the eukaryotic mitochondrial porin family.</text>
</comment>
<evidence type="ECO:0000256" key="8">
    <source>
        <dbReference type="ARBA" id="ARBA00023114"/>
    </source>
</evidence>
<dbReference type="EMBL" id="JAWJWE010000036">
    <property type="protein sequence ID" value="KAK6628491.1"/>
    <property type="molecule type" value="Genomic_DNA"/>
</dbReference>
<evidence type="ECO:0000313" key="14">
    <source>
        <dbReference type="Proteomes" id="UP001372834"/>
    </source>
</evidence>
<dbReference type="GO" id="GO:0008308">
    <property type="term" value="F:voltage-gated monoatomic anion channel activity"/>
    <property type="evidence" value="ECO:0007669"/>
    <property type="project" value="InterPro"/>
</dbReference>
<evidence type="ECO:0000256" key="3">
    <source>
        <dbReference type="ARBA" id="ARBA00022448"/>
    </source>
</evidence>
<dbReference type="GO" id="GO:0015288">
    <property type="term" value="F:porin activity"/>
    <property type="evidence" value="ECO:0007669"/>
    <property type="project" value="UniProtKB-KW"/>
</dbReference>
<keyword evidence="13" id="KW-1185">Reference proteome</keyword>
<dbReference type="Pfam" id="PF01459">
    <property type="entry name" value="Porin_3"/>
    <property type="match status" value="1"/>
</dbReference>
<dbReference type="GO" id="GO:0046930">
    <property type="term" value="C:pore complex"/>
    <property type="evidence" value="ECO:0007669"/>
    <property type="project" value="UniProtKB-KW"/>
</dbReference>
<dbReference type="InterPro" id="IPR023614">
    <property type="entry name" value="Porin_dom_sf"/>
</dbReference>
<dbReference type="AlphaFoldDB" id="A0AAN8S966"/>